<evidence type="ECO:0000256" key="20">
    <source>
        <dbReference type="ARBA" id="ARBA00047852"/>
    </source>
</evidence>
<evidence type="ECO:0000313" key="23">
    <source>
        <dbReference type="Proteomes" id="UP001292094"/>
    </source>
</evidence>
<keyword evidence="9" id="KW-0479">Metal-binding</keyword>
<evidence type="ECO:0000256" key="11">
    <source>
        <dbReference type="ARBA" id="ARBA00022989"/>
    </source>
</evidence>
<dbReference type="GO" id="GO:0035269">
    <property type="term" value="P:protein O-linked glycosylation via mannose"/>
    <property type="evidence" value="ECO:0007669"/>
    <property type="project" value="TreeGrafter"/>
</dbReference>
<keyword evidence="23" id="KW-1185">Reference proteome</keyword>
<evidence type="ECO:0000256" key="14">
    <source>
        <dbReference type="ARBA" id="ARBA00023180"/>
    </source>
</evidence>
<sequence length="1018" mass="116259">MACANDENIPSCTPDTLCNLSTVKVARMILRSAVPAGLRHYTPHFTFPDTVDPYTIKRFPCCCHNEEKSREKVRLYCPGADHLILAEEGVVGENLLEAKHVLLDNLRCLAKWWRSETWFGTFDSLVRDRMRRACYHQLQMNESSLSPLLLLTLELLLCHESGYIQMNRMRKDIIDARFCFIYCNFLSELQPFGISRLYASHLKFELGFVISVICSFSPLLTFLYITPELMIKDCLGEIGRTLPKLETFIVPVKQYEVRNSMWSGISLVTDGGEKLEMQLYPTFFGGLQKQAVQHKIENGEMDSVPISFPKLRNIDIGIHKDVIKIIHYLLHIYPNIESICCNQVGWKFSKYSLHYPNVSPSTLGSGPPVFQGSRSPLHLQNMSFSSICLMSRLKEIMERYKSLKHIDLLLLKGPWKIPVISKMAQELVEGQRDCHCLSVCINVYMSREELINLYYLPMNSLSSSLTILQFHLTNEVSAAAIREMINWCPLLRELAVVSCQERCEVAEPYSWEEKTSLNALHKLEALGIYSEYHVSPDLYLLFLEILEVAPNVTVLDLEFGGNQFSKWLLDAAACGKFTKIEILRLHLVPRNPDLTKGNLKETFIDSLFQPLISKCPSGYGVSDISGNFTIHSFAWPGGSGWRRVTDVGGVCLATHASVDRLHWVVTSSSSWNGQLSVAIFTPGIDYEVAILMVTYLRRCIEGVSERVSFHVVYPRYNPPYRLNTSTPHLHCQQHPRHANEEALRLRVQARQKAERRYPQNLLRNVARSACPELYCLSADVDMTPVKEMWPRLTSYLTSRPGPTPCPRCALVVPVYEVHHAVSLPTNKKQLINLIHHNKARRFHIKVYIKNQGNSHLELWEVESLHNDTHTTPTPTPTPSSAPYSVLYNISSYEEFWEPVLVLPRTAPPFDERFMGYGFTRSSQVYQLRVLGYAFQMLDEAFLTHSGFQTTRSYTPTRHAQIEINKIRYQIFKRELHARLGLRPPPPIHFSDTPIARALPALISRRGSQLARIIGVKKG</sequence>
<evidence type="ECO:0000256" key="8">
    <source>
        <dbReference type="ARBA" id="ARBA00022692"/>
    </source>
</evidence>
<keyword evidence="6" id="KW-0328">Glycosyltransferase</keyword>
<evidence type="ECO:0000256" key="1">
    <source>
        <dbReference type="ARBA" id="ARBA00001936"/>
    </source>
</evidence>
<evidence type="ECO:0000256" key="5">
    <source>
        <dbReference type="ARBA" id="ARBA00017962"/>
    </source>
</evidence>
<evidence type="ECO:0000256" key="6">
    <source>
        <dbReference type="ARBA" id="ARBA00022676"/>
    </source>
</evidence>
<dbReference type="InterPro" id="IPR032675">
    <property type="entry name" value="LRR_dom_sf"/>
</dbReference>
<comment type="cofactor">
    <cofactor evidence="1">
        <name>Mn(2+)</name>
        <dbReference type="ChEBI" id="CHEBI:29035"/>
    </cofactor>
</comment>
<evidence type="ECO:0000256" key="21">
    <source>
        <dbReference type="SAM" id="Phobius"/>
    </source>
</evidence>
<evidence type="ECO:0000256" key="9">
    <source>
        <dbReference type="ARBA" id="ARBA00022723"/>
    </source>
</evidence>
<dbReference type="PANTHER" id="PTHR46420:SF1">
    <property type="entry name" value="BETA-1,4-GLUCURONYLTRANSFERASE 1"/>
    <property type="match status" value="1"/>
</dbReference>
<dbReference type="AlphaFoldDB" id="A0AAE1PS59"/>
<dbReference type="GO" id="GO:0015020">
    <property type="term" value="F:glucuronosyltransferase activity"/>
    <property type="evidence" value="ECO:0007669"/>
    <property type="project" value="InterPro"/>
</dbReference>
<keyword evidence="12" id="KW-0333">Golgi apparatus</keyword>
<evidence type="ECO:0000256" key="16">
    <source>
        <dbReference type="ARBA" id="ARBA00030723"/>
    </source>
</evidence>
<dbReference type="Gene3D" id="3.80.10.10">
    <property type="entry name" value="Ribonuclease Inhibitor"/>
    <property type="match status" value="1"/>
</dbReference>
<comment type="pathway">
    <text evidence="3">Protein modification; protein glycosylation.</text>
</comment>
<evidence type="ECO:0000256" key="15">
    <source>
        <dbReference type="ARBA" id="ARBA00023211"/>
    </source>
</evidence>
<dbReference type="GO" id="GO:0000139">
    <property type="term" value="C:Golgi membrane"/>
    <property type="evidence" value="ECO:0007669"/>
    <property type="project" value="UniProtKB-SubCell"/>
</dbReference>
<comment type="caution">
    <text evidence="22">The sequence shown here is derived from an EMBL/GenBank/DDBJ whole genome shotgun (WGS) entry which is preliminary data.</text>
</comment>
<evidence type="ECO:0000256" key="17">
    <source>
        <dbReference type="ARBA" id="ARBA00032175"/>
    </source>
</evidence>
<dbReference type="EMBL" id="JAWZYT010001351">
    <property type="protein sequence ID" value="KAK4313106.1"/>
    <property type="molecule type" value="Genomic_DNA"/>
</dbReference>
<dbReference type="Proteomes" id="UP001292094">
    <property type="component" value="Unassembled WGS sequence"/>
</dbReference>
<reference evidence="22" key="1">
    <citation type="submission" date="2023-11" db="EMBL/GenBank/DDBJ databases">
        <title>Genome assemblies of two species of porcelain crab, Petrolisthes cinctipes and Petrolisthes manimaculis (Anomura: Porcellanidae).</title>
        <authorList>
            <person name="Angst P."/>
        </authorList>
    </citation>
    <scope>NUCLEOTIDE SEQUENCE</scope>
    <source>
        <strain evidence="22">PB745_02</strain>
        <tissue evidence="22">Gill</tissue>
    </source>
</reference>
<keyword evidence="13 21" id="KW-0472">Membrane</keyword>
<evidence type="ECO:0000256" key="3">
    <source>
        <dbReference type="ARBA" id="ARBA00004922"/>
    </source>
</evidence>
<keyword evidence="14" id="KW-0325">Glycoprotein</keyword>
<feature type="transmembrane region" description="Helical" evidence="21">
    <location>
        <begin position="206"/>
        <end position="225"/>
    </location>
</feature>
<evidence type="ECO:0000256" key="18">
    <source>
        <dbReference type="ARBA" id="ARBA00032181"/>
    </source>
</evidence>
<dbReference type="GO" id="GO:0046872">
    <property type="term" value="F:metal ion binding"/>
    <property type="evidence" value="ECO:0007669"/>
    <property type="project" value="UniProtKB-KW"/>
</dbReference>
<evidence type="ECO:0000313" key="22">
    <source>
        <dbReference type="EMBL" id="KAK4313106.1"/>
    </source>
</evidence>
<evidence type="ECO:0000256" key="2">
    <source>
        <dbReference type="ARBA" id="ARBA00004323"/>
    </source>
</evidence>
<keyword evidence="11 21" id="KW-1133">Transmembrane helix</keyword>
<dbReference type="Pfam" id="PF13896">
    <property type="entry name" value="Glyco_transf_49"/>
    <property type="match status" value="1"/>
</dbReference>
<dbReference type="PANTHER" id="PTHR46420">
    <property type="entry name" value="BETA-1,4-GLUCURONYLTRANSFERASE 1"/>
    <property type="match status" value="1"/>
</dbReference>
<name>A0AAE1PS59_9EUCA</name>
<organism evidence="22 23">
    <name type="scientific">Petrolisthes manimaculis</name>
    <dbReference type="NCBI Taxonomy" id="1843537"/>
    <lineage>
        <taxon>Eukaryota</taxon>
        <taxon>Metazoa</taxon>
        <taxon>Ecdysozoa</taxon>
        <taxon>Arthropoda</taxon>
        <taxon>Crustacea</taxon>
        <taxon>Multicrustacea</taxon>
        <taxon>Malacostraca</taxon>
        <taxon>Eumalacostraca</taxon>
        <taxon>Eucarida</taxon>
        <taxon>Decapoda</taxon>
        <taxon>Pleocyemata</taxon>
        <taxon>Anomura</taxon>
        <taxon>Galatheoidea</taxon>
        <taxon>Porcellanidae</taxon>
        <taxon>Petrolisthes</taxon>
    </lineage>
</organism>
<proteinExistence type="inferred from homology"/>
<dbReference type="InterPro" id="IPR043189">
    <property type="entry name" value="B4GAT1"/>
</dbReference>
<gene>
    <name evidence="22" type="ORF">Pmani_015532</name>
</gene>
<protein>
    <recommendedName>
        <fullName evidence="5">Beta-1,4-glucuronyltransferase 1</fullName>
    </recommendedName>
    <alternativeName>
        <fullName evidence="16">I-beta-1,3-N-acetylglucosaminyltransferase</fullName>
    </alternativeName>
    <alternativeName>
        <fullName evidence="19">N-acetyllactosaminide beta-1,3-N-acetylglucosaminyltransferase</fullName>
    </alternativeName>
    <alternativeName>
        <fullName evidence="17">Poly-N-acetyllactosamine extension enzyme</fullName>
    </alternativeName>
    <alternativeName>
        <fullName evidence="18">UDP-GlcNAc:betaGal beta-1,3-N-acetylglucosaminyltransferase 1</fullName>
    </alternativeName>
</protein>
<evidence type="ECO:0000256" key="7">
    <source>
        <dbReference type="ARBA" id="ARBA00022679"/>
    </source>
</evidence>
<keyword evidence="8 21" id="KW-0812">Transmembrane</keyword>
<keyword evidence="7" id="KW-0808">Transferase</keyword>
<keyword evidence="15" id="KW-0464">Manganese</keyword>
<keyword evidence="10" id="KW-0735">Signal-anchor</keyword>
<comment type="catalytic activity">
    <reaction evidence="20">
        <text>3-O-[beta-D-Xyl-(1-&gt;4)-Rib-ol-P-Rib-ol-P-3-beta-D-GalNAc-(1-&gt;3)-beta-D-GlcNAc-(1-&gt;4)-(O-6-P-alpha-D-Man)]-Thr-[protein] + UDP-alpha-D-glucuronate = 3-O-[beta-D-GlcA-(1-&gt;3)-beta-D-Xyl-(1-&gt;4)-Rib-ol-P-Rib-ol-P-3-beta-D-GalNAc-(1-&gt;3)-beta-D-GlcNAc-(1-&gt;4)-(O-6-P-alpha-D-Man)]-Thr-[protein] + UDP + H(+)</text>
        <dbReference type="Rhea" id="RHEA:46860"/>
        <dbReference type="Rhea" id="RHEA-COMP:15023"/>
        <dbReference type="Rhea" id="RHEA-COMP:17482"/>
        <dbReference type="ChEBI" id="CHEBI:15378"/>
        <dbReference type="ChEBI" id="CHEBI:58052"/>
        <dbReference type="ChEBI" id="CHEBI:58223"/>
        <dbReference type="ChEBI" id="CHEBI:142405"/>
        <dbReference type="ChEBI" id="CHEBI:177336"/>
    </reaction>
</comment>
<evidence type="ECO:0000256" key="12">
    <source>
        <dbReference type="ARBA" id="ARBA00023034"/>
    </source>
</evidence>
<comment type="similarity">
    <text evidence="4">Belongs to the glycosyltransferase 49 family.</text>
</comment>
<comment type="subcellular location">
    <subcellularLocation>
        <location evidence="2">Golgi apparatus membrane</location>
        <topology evidence="2">Single-pass type II membrane protein</topology>
    </subcellularLocation>
</comment>
<evidence type="ECO:0000256" key="10">
    <source>
        <dbReference type="ARBA" id="ARBA00022968"/>
    </source>
</evidence>
<evidence type="ECO:0000256" key="19">
    <source>
        <dbReference type="ARBA" id="ARBA00033291"/>
    </source>
</evidence>
<evidence type="ECO:0000256" key="4">
    <source>
        <dbReference type="ARBA" id="ARBA00008539"/>
    </source>
</evidence>
<accession>A0AAE1PS59</accession>
<evidence type="ECO:0000256" key="13">
    <source>
        <dbReference type="ARBA" id="ARBA00023136"/>
    </source>
</evidence>